<evidence type="ECO:0000256" key="1">
    <source>
        <dbReference type="SAM" id="SignalP"/>
    </source>
</evidence>
<proteinExistence type="predicted"/>
<evidence type="ECO:0000313" key="2">
    <source>
        <dbReference type="EMBL" id="CZR56719.1"/>
    </source>
</evidence>
<reference evidence="2 3" key="1">
    <citation type="submission" date="2016-03" db="EMBL/GenBank/DDBJ databases">
        <authorList>
            <person name="Ploux O."/>
        </authorList>
    </citation>
    <scope>NUCLEOTIDE SEQUENCE [LARGE SCALE GENOMIC DNA]</scope>
    <source>
        <strain evidence="2 3">UAMH 11012</strain>
    </source>
</reference>
<dbReference type="OrthoDB" id="1896086at2759"/>
<accession>A0A1L7WVC1</accession>
<dbReference type="Proteomes" id="UP000184330">
    <property type="component" value="Unassembled WGS sequence"/>
</dbReference>
<evidence type="ECO:0000313" key="3">
    <source>
        <dbReference type="Proteomes" id="UP000184330"/>
    </source>
</evidence>
<organism evidence="2 3">
    <name type="scientific">Phialocephala subalpina</name>
    <dbReference type="NCBI Taxonomy" id="576137"/>
    <lineage>
        <taxon>Eukaryota</taxon>
        <taxon>Fungi</taxon>
        <taxon>Dikarya</taxon>
        <taxon>Ascomycota</taxon>
        <taxon>Pezizomycotina</taxon>
        <taxon>Leotiomycetes</taxon>
        <taxon>Helotiales</taxon>
        <taxon>Mollisiaceae</taxon>
        <taxon>Phialocephala</taxon>
        <taxon>Phialocephala fortinii species complex</taxon>
    </lineage>
</organism>
<keyword evidence="1" id="KW-0732">Signal</keyword>
<feature type="chain" id="PRO_5013109383" evidence="1">
    <location>
        <begin position="29"/>
        <end position="312"/>
    </location>
</feature>
<gene>
    <name evidence="2" type="ORF">PAC_06608</name>
</gene>
<feature type="signal peptide" evidence="1">
    <location>
        <begin position="1"/>
        <end position="28"/>
    </location>
</feature>
<sequence>MISKIFIIASCHLLLSSVLPLILDLSLTIELPRLNPSPVRSLAPKGITFDLALAPANSSAGDRYLVSTELTNAANLPTISLLLSTTTSESLASSRKAAGTSSTVAYGAGMARATVTECQGSTAVLYAAPAASTEMGSSKVNIGTQLTGSALIIKISSALQPMCPTPTTSGAWAECFTDAVTLAMSWLNSDERPEHGALTLKVTDAQYNSTGFCDLFIEMIATAANSSASGDNCKLLGWILPVAYTLKERCAPDQCNTTPTQKGSNLFCNMEGFLDTQFYNGVQETARMWLENGLGFDLRELGDFPAKGRSTS</sequence>
<name>A0A1L7WVC1_9HELO</name>
<dbReference type="AlphaFoldDB" id="A0A1L7WVC1"/>
<protein>
    <submittedName>
        <fullName evidence="2">Uncharacterized protein</fullName>
    </submittedName>
</protein>
<dbReference type="EMBL" id="FJOG01000008">
    <property type="protein sequence ID" value="CZR56719.1"/>
    <property type="molecule type" value="Genomic_DNA"/>
</dbReference>
<keyword evidence="3" id="KW-1185">Reference proteome</keyword>